<feature type="transmembrane region" description="Helical" evidence="1">
    <location>
        <begin position="142"/>
        <end position="162"/>
    </location>
</feature>
<dbReference type="EMBL" id="CP110424">
    <property type="protein sequence ID" value="WAQ84235.1"/>
    <property type="molecule type" value="Genomic_DNA"/>
</dbReference>
<accession>A0ABY7CGL8</accession>
<reference evidence="2" key="1">
    <citation type="submission" date="2022-10" db="EMBL/GenBank/DDBJ databases">
        <title>Puccinia triticina Genome sequencing and assembly.</title>
        <authorList>
            <person name="Li C."/>
        </authorList>
    </citation>
    <scope>NUCLEOTIDE SEQUENCE</scope>
    <source>
        <strain evidence="2">Pt15</strain>
    </source>
</reference>
<protein>
    <submittedName>
        <fullName evidence="2">Uncharacterized protein</fullName>
    </submittedName>
</protein>
<dbReference type="RefSeq" id="XP_053019790.1">
    <property type="nucleotide sequence ID" value="XM_053168596.1"/>
</dbReference>
<organism evidence="2 3">
    <name type="scientific">Puccinia triticina</name>
    <dbReference type="NCBI Taxonomy" id="208348"/>
    <lineage>
        <taxon>Eukaryota</taxon>
        <taxon>Fungi</taxon>
        <taxon>Dikarya</taxon>
        <taxon>Basidiomycota</taxon>
        <taxon>Pucciniomycotina</taxon>
        <taxon>Pucciniomycetes</taxon>
        <taxon>Pucciniales</taxon>
        <taxon>Pucciniaceae</taxon>
        <taxon>Puccinia</taxon>
    </lineage>
</organism>
<feature type="transmembrane region" description="Helical" evidence="1">
    <location>
        <begin position="211"/>
        <end position="236"/>
    </location>
</feature>
<keyword evidence="1" id="KW-1133">Transmembrane helix</keyword>
<evidence type="ECO:0000256" key="1">
    <source>
        <dbReference type="SAM" id="Phobius"/>
    </source>
</evidence>
<evidence type="ECO:0000313" key="3">
    <source>
        <dbReference type="Proteomes" id="UP001164743"/>
    </source>
</evidence>
<dbReference type="Proteomes" id="UP001164743">
    <property type="component" value="Chromosome 4A"/>
</dbReference>
<evidence type="ECO:0000313" key="2">
    <source>
        <dbReference type="EMBL" id="WAQ84235.1"/>
    </source>
</evidence>
<feature type="transmembrane region" description="Helical" evidence="1">
    <location>
        <begin position="303"/>
        <end position="324"/>
    </location>
</feature>
<feature type="transmembrane region" description="Helical" evidence="1">
    <location>
        <begin position="256"/>
        <end position="282"/>
    </location>
</feature>
<proteinExistence type="predicted"/>
<name>A0ABY7CGL8_9BASI</name>
<keyword evidence="1" id="KW-0812">Transmembrane</keyword>
<dbReference type="GeneID" id="77809491"/>
<sequence>MGMSIRFSRKTHDSPRLFAPGRVSDGSQHYSPTSLTHLVSYRLCLKRYSPCIPSSSAITLASNFFSGSAHTLPYILSEYWRVRRMESLELPTKAASAQAIGSVNSACYFIAMTQFISAIVFLQYVKFYSLQTSRQSQLSYRLGTAGILLHLGQVVVDLWSIFHSFQYYASGKPYTYFLYEALQTAFSVGIILVVQYHFFQVAHATSALSKHWAIPLGIIYLGACVAGLGAAFEFFGHFRHSGFSSATPLVLRGKLLSFYVIWLSCNGIADSAITFAMVKALYQGRGLARHKSLRSTLRRLLSVIINTFFLTYLAANLSLLAAILPRIIPNFSIKAEVVCQTVGVFLNGLLSRIYLISFFCSFQEASYFGPQQYDSCVASLRYISSIGSRNSSGIKLSTFPGKKYPSRRQQNRARVQVTRQVEIVVDET</sequence>
<feature type="transmembrane region" description="Helical" evidence="1">
    <location>
        <begin position="96"/>
        <end position="122"/>
    </location>
</feature>
<keyword evidence="3" id="KW-1185">Reference proteome</keyword>
<feature type="transmembrane region" description="Helical" evidence="1">
    <location>
        <begin position="174"/>
        <end position="199"/>
    </location>
</feature>
<gene>
    <name evidence="2" type="ORF">PtA15_4A688</name>
</gene>
<keyword evidence="1" id="KW-0472">Membrane</keyword>